<dbReference type="GO" id="GO:0000166">
    <property type="term" value="F:nucleotide binding"/>
    <property type="evidence" value="ECO:0007669"/>
    <property type="project" value="InterPro"/>
</dbReference>
<dbReference type="PANTHER" id="PTHR43377">
    <property type="entry name" value="BILIVERDIN REDUCTASE A"/>
    <property type="match status" value="1"/>
</dbReference>
<keyword evidence="4" id="KW-1185">Reference proteome</keyword>
<sequence length="316" mass="33972">MSALRAAVIGVGYLGRFHAQKYAALTDVELVGVADVNREAAERVAAEVGCAAYADYRELLDRIDVVSIVVPTRLHFAVAREFLAAGRHVLVEKPITETVDEADELIAVARQQGVLLQVGHLERFNPAIVALNGELHKPMFIESHRLTPFRGRGTDVNVVLDLMIHDIDIILNMVQSELVAVHASGVPVLSHEVDIANARLEFASGCVANVTASRVSRDAMRKVRVFQSDGYFSIDYQKRRIAVCRKGGDGMALPGLPGITMKEKGFAESDALRDEIAAFVAAVRTGTSPVVAGEDGRRALAVALQISSCLGGILPG</sequence>
<gene>
    <name evidence="3" type="ORF">A7E75_11005</name>
</gene>
<dbReference type="Pfam" id="PF22725">
    <property type="entry name" value="GFO_IDH_MocA_C3"/>
    <property type="match status" value="1"/>
</dbReference>
<evidence type="ECO:0000313" key="3">
    <source>
        <dbReference type="EMBL" id="APG25489.1"/>
    </source>
</evidence>
<evidence type="ECO:0000259" key="2">
    <source>
        <dbReference type="Pfam" id="PF22725"/>
    </source>
</evidence>
<dbReference type="Proteomes" id="UP000182264">
    <property type="component" value="Chromosome"/>
</dbReference>
<proteinExistence type="predicted"/>
<dbReference type="AlphaFoldDB" id="A0A1L3GHX1"/>
<dbReference type="KEGG" id="pace:A6070_05015"/>
<evidence type="ECO:0000313" key="4">
    <source>
        <dbReference type="Proteomes" id="UP000182264"/>
    </source>
</evidence>
<dbReference type="OrthoDB" id="9782091at2"/>
<feature type="domain" description="Gfo/Idh/MocA-like oxidoreductase N-terminal" evidence="1">
    <location>
        <begin position="4"/>
        <end position="120"/>
    </location>
</feature>
<dbReference type="InterPro" id="IPR051450">
    <property type="entry name" value="Gfo/Idh/MocA_Oxidoreductases"/>
</dbReference>
<dbReference type="EMBL" id="CP015518">
    <property type="protein sequence ID" value="APG25489.1"/>
    <property type="molecule type" value="Genomic_DNA"/>
</dbReference>
<reference evidence="3 4" key="1">
    <citation type="journal article" date="2017" name="Genome Announc.">
        <title>Complete Genome Sequences of Two Acetylene-Fermenting Pelobacter acetylenicus Strains.</title>
        <authorList>
            <person name="Sutton J.M."/>
            <person name="Baesman S.M."/>
            <person name="Fierst J.L."/>
            <person name="Poret-Peterson A.T."/>
            <person name="Oremland R.S."/>
            <person name="Dunlap D.S."/>
            <person name="Akob D.M."/>
        </authorList>
    </citation>
    <scope>NUCLEOTIDE SEQUENCE [LARGE SCALE GENOMIC DNA]</scope>
    <source>
        <strain evidence="3 4">DSM 3247</strain>
    </source>
</reference>
<dbReference type="Gene3D" id="3.30.360.10">
    <property type="entry name" value="Dihydrodipicolinate Reductase, domain 2"/>
    <property type="match status" value="1"/>
</dbReference>
<dbReference type="PANTHER" id="PTHR43377:SF1">
    <property type="entry name" value="BILIVERDIN REDUCTASE A"/>
    <property type="match status" value="1"/>
</dbReference>
<name>A0A1L3GHX1_SYNAC</name>
<accession>A0A1L3GHX1</accession>
<dbReference type="InterPro" id="IPR055170">
    <property type="entry name" value="GFO_IDH_MocA-like_dom"/>
</dbReference>
<dbReference type="InterPro" id="IPR000683">
    <property type="entry name" value="Gfo/Idh/MocA-like_OxRdtase_N"/>
</dbReference>
<dbReference type="Gene3D" id="3.40.50.720">
    <property type="entry name" value="NAD(P)-binding Rossmann-like Domain"/>
    <property type="match status" value="1"/>
</dbReference>
<dbReference type="InterPro" id="IPR036291">
    <property type="entry name" value="NAD(P)-bd_dom_sf"/>
</dbReference>
<dbReference type="SUPFAM" id="SSF51735">
    <property type="entry name" value="NAD(P)-binding Rossmann-fold domains"/>
    <property type="match status" value="1"/>
</dbReference>
<dbReference type="STRING" id="29542.A6070_05015"/>
<feature type="domain" description="GFO/IDH/MocA-like oxidoreductase" evidence="2">
    <location>
        <begin position="155"/>
        <end position="232"/>
    </location>
</feature>
<protein>
    <submittedName>
        <fullName evidence="3">UDP-N-acetyl-D-glucosamine dehydrogenase</fullName>
    </submittedName>
</protein>
<evidence type="ECO:0000259" key="1">
    <source>
        <dbReference type="Pfam" id="PF01408"/>
    </source>
</evidence>
<dbReference type="RefSeq" id="WP_072287330.1">
    <property type="nucleotide sequence ID" value="NZ_CP015455.1"/>
</dbReference>
<dbReference type="Pfam" id="PF01408">
    <property type="entry name" value="GFO_IDH_MocA"/>
    <property type="match status" value="1"/>
</dbReference>
<dbReference type="SUPFAM" id="SSF55347">
    <property type="entry name" value="Glyceraldehyde-3-phosphate dehydrogenase-like, C-terminal domain"/>
    <property type="match status" value="1"/>
</dbReference>
<organism evidence="3 4">
    <name type="scientific">Syntrophotalea acetylenica</name>
    <name type="common">Pelobacter acetylenicus</name>
    <dbReference type="NCBI Taxonomy" id="29542"/>
    <lineage>
        <taxon>Bacteria</taxon>
        <taxon>Pseudomonadati</taxon>
        <taxon>Thermodesulfobacteriota</taxon>
        <taxon>Desulfuromonadia</taxon>
        <taxon>Desulfuromonadales</taxon>
        <taxon>Syntrophotaleaceae</taxon>
        <taxon>Syntrophotalea</taxon>
    </lineage>
</organism>